<keyword evidence="1" id="KW-1133">Transmembrane helix</keyword>
<feature type="transmembrane region" description="Helical" evidence="1">
    <location>
        <begin position="240"/>
        <end position="258"/>
    </location>
</feature>
<dbReference type="EMBL" id="JABERL010000056">
    <property type="protein sequence ID" value="NNH78810.1"/>
    <property type="molecule type" value="Genomic_DNA"/>
</dbReference>
<feature type="transmembrane region" description="Helical" evidence="1">
    <location>
        <begin position="101"/>
        <end position="120"/>
    </location>
</feature>
<dbReference type="Proteomes" id="UP000569202">
    <property type="component" value="Unassembled WGS sequence"/>
</dbReference>
<evidence type="ECO:0000313" key="3">
    <source>
        <dbReference type="Proteomes" id="UP000569202"/>
    </source>
</evidence>
<protein>
    <submittedName>
        <fullName evidence="2">Uncharacterized protein</fullName>
    </submittedName>
</protein>
<proteinExistence type="predicted"/>
<keyword evidence="1" id="KW-0812">Transmembrane</keyword>
<keyword evidence="1" id="KW-0472">Membrane</keyword>
<comment type="caution">
    <text evidence="2">The sequence shown here is derived from an EMBL/GenBank/DDBJ whole genome shotgun (WGS) entry which is preliminary data.</text>
</comment>
<feature type="transmembrane region" description="Helical" evidence="1">
    <location>
        <begin position="62"/>
        <end position="89"/>
    </location>
</feature>
<name>A0A7Y2RHD5_9GAMM</name>
<gene>
    <name evidence="2" type="ORF">HLH17_14390</name>
</gene>
<dbReference type="RefSeq" id="WP_171541005.1">
    <property type="nucleotide sequence ID" value="NZ_JABERL010000056.1"/>
</dbReference>
<reference evidence="2 3" key="1">
    <citation type="submission" date="2020-04" db="EMBL/GenBank/DDBJ databases">
        <title>Acinetobacter Taxon 24.</title>
        <authorList>
            <person name="Nemec A."/>
            <person name="Radolfova-Krizova L."/>
            <person name="Higgins P.G."/>
            <person name="Spanelova P."/>
        </authorList>
    </citation>
    <scope>NUCLEOTIDE SEQUENCE [LARGE SCALE GENOMIC DNA]</scope>
    <source>
        <strain evidence="2 3">ANC 5380</strain>
    </source>
</reference>
<dbReference type="AlphaFoldDB" id="A0A7Y2RHD5"/>
<evidence type="ECO:0000313" key="2">
    <source>
        <dbReference type="EMBL" id="NNH78810.1"/>
    </source>
</evidence>
<accession>A0A7Y2RHD5</accession>
<feature type="transmembrane region" description="Helical" evidence="1">
    <location>
        <begin position="21"/>
        <end position="42"/>
    </location>
</feature>
<organism evidence="2 3">
    <name type="scientific">Acinetobacter terrae</name>
    <dbReference type="NCBI Taxonomy" id="2731247"/>
    <lineage>
        <taxon>Bacteria</taxon>
        <taxon>Pseudomonadati</taxon>
        <taxon>Pseudomonadota</taxon>
        <taxon>Gammaproteobacteria</taxon>
        <taxon>Moraxellales</taxon>
        <taxon>Moraxellaceae</taxon>
        <taxon>Acinetobacter</taxon>
        <taxon>Acinetobacter Taxon 24</taxon>
    </lineage>
</organism>
<sequence length="266" mass="29425">MGNLLKRLGSTFLEDGLAISGVLLAAISFLSFLLFGMADFVVSQAMPFDDLSKGGNSLLFTYFLDFSGVFSSILVVTGLVGFIFSQMLLMNIYLQTKQAKWLLVIGLMVMMFYGLISFLIPKIENLENKYTGNSLVAPHVLRHDYNTAYGVVGSEDLSEMDQAYLNAQISAYQYISSPNDENQEILNADSMGLEIALIDAPDSAKTLSSDVVAKIYNLSTIKNELPVMEVISDDVKKKEWGISALIALLYAVVIFKIIKYRREVGM</sequence>
<evidence type="ECO:0000256" key="1">
    <source>
        <dbReference type="SAM" id="Phobius"/>
    </source>
</evidence>